<keyword evidence="1" id="KW-0472">Membrane</keyword>
<proteinExistence type="predicted"/>
<keyword evidence="3" id="KW-1185">Reference proteome</keyword>
<keyword evidence="1" id="KW-1133">Transmembrane helix</keyword>
<dbReference type="AlphaFoldDB" id="A0A0R3MJ16"/>
<evidence type="ECO:0000256" key="1">
    <source>
        <dbReference type="SAM" id="Phobius"/>
    </source>
</evidence>
<sequence length="156" mass="17209">MSLFQASDRVSFALDRQAASVRLIPLLYGLTLFVSALLLFSIQPMFAKMVLPKLGGAPAVWSVAMVFFQTVLLAGYAYAHFLNRLLRPGRAAMVHLLLVGITAMTLPIAIAPGWIAPPSYSFPGPWNCHFNSCSRYWWRRCCFNGSSRCAFSGLSS</sequence>
<feature type="transmembrane region" description="Helical" evidence="1">
    <location>
        <begin position="26"/>
        <end position="47"/>
    </location>
</feature>
<protein>
    <submittedName>
        <fullName evidence="2">Uncharacterized protein</fullName>
    </submittedName>
</protein>
<dbReference type="OrthoDB" id="9761985at2"/>
<name>A0A0R3MJ16_9BRAD</name>
<feature type="transmembrane region" description="Helical" evidence="1">
    <location>
        <begin position="91"/>
        <end position="115"/>
    </location>
</feature>
<keyword evidence="1" id="KW-0812">Transmembrane</keyword>
<feature type="transmembrane region" description="Helical" evidence="1">
    <location>
        <begin position="59"/>
        <end position="79"/>
    </location>
</feature>
<evidence type="ECO:0000313" key="3">
    <source>
        <dbReference type="Proteomes" id="UP000052023"/>
    </source>
</evidence>
<organism evidence="2 3">
    <name type="scientific">Bradyrhizobium retamae</name>
    <dbReference type="NCBI Taxonomy" id="1300035"/>
    <lineage>
        <taxon>Bacteria</taxon>
        <taxon>Pseudomonadati</taxon>
        <taxon>Pseudomonadota</taxon>
        <taxon>Alphaproteobacteria</taxon>
        <taxon>Hyphomicrobiales</taxon>
        <taxon>Nitrobacteraceae</taxon>
        <taxon>Bradyrhizobium</taxon>
    </lineage>
</organism>
<dbReference type="RefSeq" id="WP_057846394.1">
    <property type="nucleotide sequence ID" value="NZ_LLYA01000181.1"/>
</dbReference>
<accession>A0A0R3MJ16</accession>
<evidence type="ECO:0000313" key="2">
    <source>
        <dbReference type="EMBL" id="KRR19962.1"/>
    </source>
</evidence>
<reference evidence="2 3" key="1">
    <citation type="submission" date="2014-03" db="EMBL/GenBank/DDBJ databases">
        <title>Bradyrhizobium valentinum sp. nov., isolated from effective nodules of Lupinus mariae-josephae, a lupine endemic of basic-lime soils in Eastern Spain.</title>
        <authorList>
            <person name="Duran D."/>
            <person name="Rey L."/>
            <person name="Navarro A."/>
            <person name="Busquets A."/>
            <person name="Imperial J."/>
            <person name="Ruiz-Argueso T."/>
        </authorList>
    </citation>
    <scope>NUCLEOTIDE SEQUENCE [LARGE SCALE GENOMIC DNA]</scope>
    <source>
        <strain evidence="2 3">Ro19</strain>
    </source>
</reference>
<gene>
    <name evidence="2" type="ORF">CQ13_08500</name>
</gene>
<dbReference type="Proteomes" id="UP000052023">
    <property type="component" value="Unassembled WGS sequence"/>
</dbReference>
<dbReference type="EMBL" id="LLYA01000181">
    <property type="protein sequence ID" value="KRR19962.1"/>
    <property type="molecule type" value="Genomic_DNA"/>
</dbReference>
<comment type="caution">
    <text evidence="2">The sequence shown here is derived from an EMBL/GenBank/DDBJ whole genome shotgun (WGS) entry which is preliminary data.</text>
</comment>